<protein>
    <submittedName>
        <fullName evidence="1 3">Uncharacterized protein</fullName>
    </submittedName>
</protein>
<evidence type="ECO:0000313" key="3">
    <source>
        <dbReference type="WBParaSite" id="ASIM_0000258101-mRNA-1"/>
    </source>
</evidence>
<keyword evidence="2" id="KW-1185">Reference proteome</keyword>
<name>A0A0M3J4V8_ANISI</name>
<evidence type="ECO:0000313" key="1">
    <source>
        <dbReference type="EMBL" id="VDK19969.1"/>
    </source>
</evidence>
<dbReference type="AlphaFoldDB" id="A0A0M3J4V8"/>
<reference evidence="3" key="1">
    <citation type="submission" date="2017-02" db="UniProtKB">
        <authorList>
            <consortium name="WormBaseParasite"/>
        </authorList>
    </citation>
    <scope>IDENTIFICATION</scope>
</reference>
<gene>
    <name evidence="1" type="ORF">ASIM_LOCUS2440</name>
</gene>
<dbReference type="WBParaSite" id="ASIM_0000258101-mRNA-1">
    <property type="protein sequence ID" value="ASIM_0000258101-mRNA-1"/>
    <property type="gene ID" value="ASIM_0000258101"/>
</dbReference>
<dbReference type="EMBL" id="UYRR01003261">
    <property type="protein sequence ID" value="VDK19969.1"/>
    <property type="molecule type" value="Genomic_DNA"/>
</dbReference>
<proteinExistence type="predicted"/>
<organism evidence="3">
    <name type="scientific">Anisakis simplex</name>
    <name type="common">Herring worm</name>
    <dbReference type="NCBI Taxonomy" id="6269"/>
    <lineage>
        <taxon>Eukaryota</taxon>
        <taxon>Metazoa</taxon>
        <taxon>Ecdysozoa</taxon>
        <taxon>Nematoda</taxon>
        <taxon>Chromadorea</taxon>
        <taxon>Rhabditida</taxon>
        <taxon>Spirurina</taxon>
        <taxon>Ascaridomorpha</taxon>
        <taxon>Ascaridoidea</taxon>
        <taxon>Anisakidae</taxon>
        <taxon>Anisakis</taxon>
        <taxon>Anisakis simplex complex</taxon>
    </lineage>
</organism>
<reference evidence="1 2" key="2">
    <citation type="submission" date="2018-11" db="EMBL/GenBank/DDBJ databases">
        <authorList>
            <consortium name="Pathogen Informatics"/>
        </authorList>
    </citation>
    <scope>NUCLEOTIDE SEQUENCE [LARGE SCALE GENOMIC DNA]</scope>
</reference>
<evidence type="ECO:0000313" key="2">
    <source>
        <dbReference type="Proteomes" id="UP000267096"/>
    </source>
</evidence>
<dbReference type="Proteomes" id="UP000267096">
    <property type="component" value="Unassembled WGS sequence"/>
</dbReference>
<sequence length="182" mass="20380">MMVSVSLYAVFGALVMRQLESKQVIGSGEMTKAITHETNIAISNADNKIAAELNTDSADFVSAHFNGTEIPPKSVRRLRHAKRRRLLLDEQLAFRHEPESEAAIMQNHKCILSAIKEVMKRGKCLSDSLTNVAVSKVDHCYRTHFKSTAKLNRLRSRRSTDDPGGDAASLDQTLERLEPWSF</sequence>
<accession>A0A0M3J4V8</accession>